<name>A0A1D7UWM6_9LEPT</name>
<dbReference type="InterPro" id="IPR020561">
    <property type="entry name" value="PRibGlycinamid_synth_ATP-grasp"/>
</dbReference>
<feature type="domain" description="ATP-grasp" evidence="5">
    <location>
        <begin position="89"/>
        <end position="342"/>
    </location>
</feature>
<dbReference type="GO" id="GO:0046872">
    <property type="term" value="F:metal ion binding"/>
    <property type="evidence" value="ECO:0007669"/>
    <property type="project" value="InterPro"/>
</dbReference>
<dbReference type="OrthoDB" id="9803907at2"/>
<gene>
    <name evidence="6" type="ORF">A0128_09070</name>
</gene>
<evidence type="ECO:0000259" key="5">
    <source>
        <dbReference type="PROSITE" id="PS50975"/>
    </source>
</evidence>
<keyword evidence="3 4" id="KW-0067">ATP-binding</keyword>
<dbReference type="PANTHER" id="PTHR21621">
    <property type="entry name" value="RIBOSOMAL PROTEIN S6 MODIFICATION PROTEIN"/>
    <property type="match status" value="1"/>
</dbReference>
<evidence type="ECO:0000313" key="6">
    <source>
        <dbReference type="EMBL" id="AOP33977.1"/>
    </source>
</evidence>
<protein>
    <submittedName>
        <fullName evidence="6">Carboxylate--amine ligase</fullName>
    </submittedName>
</protein>
<evidence type="ECO:0000256" key="4">
    <source>
        <dbReference type="PROSITE-ProRule" id="PRU00409"/>
    </source>
</evidence>
<dbReference type="Pfam" id="PF01071">
    <property type="entry name" value="GARS_A"/>
    <property type="match status" value="1"/>
</dbReference>
<dbReference type="GO" id="GO:0005737">
    <property type="term" value="C:cytoplasm"/>
    <property type="evidence" value="ECO:0007669"/>
    <property type="project" value="TreeGrafter"/>
</dbReference>
<reference evidence="6 7" key="1">
    <citation type="submission" date="2016-04" db="EMBL/GenBank/DDBJ databases">
        <title>Complete genome seqeunce of Leptospira alstonii serovar Room22.</title>
        <authorList>
            <person name="Nally J.E."/>
            <person name="Bayles D.O."/>
            <person name="Hurley D."/>
            <person name="Fanning S."/>
            <person name="McMahon B.J."/>
            <person name="Arent Z."/>
        </authorList>
    </citation>
    <scope>NUCLEOTIDE SEQUENCE [LARGE SCALE GENOMIC DNA]</scope>
    <source>
        <strain evidence="6 7">GWTS #1</strain>
    </source>
</reference>
<dbReference type="AlphaFoldDB" id="A0A1D7UWM6"/>
<dbReference type="InterPro" id="IPR040657">
    <property type="entry name" value="GshAB_ATP-grasp"/>
</dbReference>
<sequence length="343" mass="38223">MQSLKLKSGEFISPDIFTLKDFEDLEISTQIVIRDALNRGLEVEILDRKNHFLRLKNSSGHVQYVKEASKTVLDSYMTFLVMENKTISKIVMDEAGLQVPAGDSFGEPEPALSFWEIHNEKKMVVKPVTTNFGIGITILPPKASVEDAKKAIKIAFNHSESVIVEEFAEGNEYRFLVIGDETVAVCNRIPANVTGDGKHTIEELVALKNEDPRRGVGHVTPLEKIQLGDTELDVLEQAHLTKDFIPANEQKVFLRKNSNISTGGDSIDVTDLADSYYKDLAVKAAKSVGAKICGVDIILKDLETKGDYRILELNFNPVLYIHNYPYEGKNRDVGNKILTLLGF</sequence>
<evidence type="ECO:0000256" key="3">
    <source>
        <dbReference type="ARBA" id="ARBA00022840"/>
    </source>
</evidence>
<dbReference type="Pfam" id="PF18419">
    <property type="entry name" value="ATP-grasp_6"/>
    <property type="match status" value="1"/>
</dbReference>
<dbReference type="KEGG" id="laj:A0128_09070"/>
<dbReference type="GO" id="GO:0005524">
    <property type="term" value="F:ATP binding"/>
    <property type="evidence" value="ECO:0007669"/>
    <property type="project" value="UniProtKB-UniRule"/>
</dbReference>
<keyword evidence="1 6" id="KW-0436">Ligase</keyword>
<proteinExistence type="predicted"/>
<organism evidence="6 7">
    <name type="scientific">Leptospira tipperaryensis</name>
    <dbReference type="NCBI Taxonomy" id="2564040"/>
    <lineage>
        <taxon>Bacteria</taxon>
        <taxon>Pseudomonadati</taxon>
        <taxon>Spirochaetota</taxon>
        <taxon>Spirochaetia</taxon>
        <taxon>Leptospirales</taxon>
        <taxon>Leptospiraceae</taxon>
        <taxon>Leptospira</taxon>
    </lineage>
</organism>
<dbReference type="SUPFAM" id="SSF56059">
    <property type="entry name" value="Glutathione synthetase ATP-binding domain-like"/>
    <property type="match status" value="1"/>
</dbReference>
<dbReference type="RefSeq" id="WP_069607208.1">
    <property type="nucleotide sequence ID" value="NZ_CP015217.1"/>
</dbReference>
<dbReference type="PROSITE" id="PS50975">
    <property type="entry name" value="ATP_GRASP"/>
    <property type="match status" value="1"/>
</dbReference>
<dbReference type="InterPro" id="IPR011761">
    <property type="entry name" value="ATP-grasp"/>
</dbReference>
<dbReference type="GO" id="GO:0009432">
    <property type="term" value="P:SOS response"/>
    <property type="evidence" value="ECO:0007669"/>
    <property type="project" value="TreeGrafter"/>
</dbReference>
<keyword evidence="7" id="KW-1185">Reference proteome</keyword>
<dbReference type="Gene3D" id="3.30.470.20">
    <property type="entry name" value="ATP-grasp fold, B domain"/>
    <property type="match status" value="2"/>
</dbReference>
<dbReference type="NCBIfam" id="NF002688">
    <property type="entry name" value="PRK02471.1"/>
    <property type="match status" value="1"/>
</dbReference>
<evidence type="ECO:0000313" key="7">
    <source>
        <dbReference type="Proteomes" id="UP000094197"/>
    </source>
</evidence>
<dbReference type="EMBL" id="CP015217">
    <property type="protein sequence ID" value="AOP33977.1"/>
    <property type="molecule type" value="Genomic_DNA"/>
</dbReference>
<dbReference type="Proteomes" id="UP000094197">
    <property type="component" value="Chromosome 1"/>
</dbReference>
<evidence type="ECO:0000256" key="1">
    <source>
        <dbReference type="ARBA" id="ARBA00022598"/>
    </source>
</evidence>
<dbReference type="GO" id="GO:0018169">
    <property type="term" value="F:ribosomal S6-glutamic acid ligase activity"/>
    <property type="evidence" value="ECO:0007669"/>
    <property type="project" value="TreeGrafter"/>
</dbReference>
<dbReference type="PANTHER" id="PTHR21621:SF0">
    <property type="entry name" value="BETA-CITRYLGLUTAMATE SYNTHASE B-RELATED"/>
    <property type="match status" value="1"/>
</dbReference>
<keyword evidence="2 4" id="KW-0547">Nucleotide-binding</keyword>
<accession>A0A1D7UWM6</accession>
<evidence type="ECO:0000256" key="2">
    <source>
        <dbReference type="ARBA" id="ARBA00022741"/>
    </source>
</evidence>